<organism evidence="1 2">
    <name type="scientific">Dichomitus squalens</name>
    <dbReference type="NCBI Taxonomy" id="114155"/>
    <lineage>
        <taxon>Eukaryota</taxon>
        <taxon>Fungi</taxon>
        <taxon>Dikarya</taxon>
        <taxon>Basidiomycota</taxon>
        <taxon>Agaricomycotina</taxon>
        <taxon>Agaricomycetes</taxon>
        <taxon>Polyporales</taxon>
        <taxon>Polyporaceae</taxon>
        <taxon>Dichomitus</taxon>
    </lineage>
</organism>
<proteinExistence type="predicted"/>
<dbReference type="Proteomes" id="UP000292082">
    <property type="component" value="Unassembled WGS sequence"/>
</dbReference>
<evidence type="ECO:0000313" key="2">
    <source>
        <dbReference type="Proteomes" id="UP000292082"/>
    </source>
</evidence>
<name>A0A4V6MWR5_9APHY</name>
<sequence>ALLIYDYIMTLDSEMILFWLPCRVNGASILFLLNRYICLAYQLFNFIPTPSSLKVSYCC</sequence>
<evidence type="ECO:0000313" key="1">
    <source>
        <dbReference type="EMBL" id="TBU56998.1"/>
    </source>
</evidence>
<dbReference type="AlphaFoldDB" id="A0A4V6MWR5"/>
<accession>A0A4V6MWR5</accession>
<gene>
    <name evidence="1" type="ORF">BD310DRAFT_822589</name>
</gene>
<dbReference type="Pfam" id="PF20151">
    <property type="entry name" value="DUF6533"/>
    <property type="match status" value="1"/>
</dbReference>
<feature type="non-terminal residue" evidence="1">
    <location>
        <position position="1"/>
    </location>
</feature>
<dbReference type="InterPro" id="IPR045340">
    <property type="entry name" value="DUF6533"/>
</dbReference>
<dbReference type="EMBL" id="ML145143">
    <property type="protein sequence ID" value="TBU56998.1"/>
    <property type="molecule type" value="Genomic_DNA"/>
</dbReference>
<keyword evidence="2" id="KW-1185">Reference proteome</keyword>
<protein>
    <submittedName>
        <fullName evidence="1">Uncharacterized protein</fullName>
    </submittedName>
</protein>
<reference evidence="1 2" key="1">
    <citation type="submission" date="2019-01" db="EMBL/GenBank/DDBJ databases">
        <title>Draft genome sequences of three monokaryotic isolates of the white-rot basidiomycete fungus Dichomitus squalens.</title>
        <authorList>
            <consortium name="DOE Joint Genome Institute"/>
            <person name="Lopez S.C."/>
            <person name="Andreopoulos B."/>
            <person name="Pangilinan J."/>
            <person name="Lipzen A."/>
            <person name="Riley R."/>
            <person name="Ahrendt S."/>
            <person name="Ng V."/>
            <person name="Barry K."/>
            <person name="Daum C."/>
            <person name="Grigoriev I.V."/>
            <person name="Hilden K.S."/>
            <person name="Makela M.R."/>
            <person name="de Vries R.P."/>
        </authorList>
    </citation>
    <scope>NUCLEOTIDE SEQUENCE [LARGE SCALE GENOMIC DNA]</scope>
    <source>
        <strain evidence="1 2">CBS 464.89</strain>
    </source>
</reference>